<dbReference type="AlphaFoldDB" id="A0A2P6TU54"/>
<comment type="subcellular location">
    <subcellularLocation>
        <location evidence="2">Membrane</location>
        <topology evidence="2">Multi-pass membrane protein</topology>
    </subcellularLocation>
</comment>
<protein>
    <recommendedName>
        <fullName evidence="3">RING-type E3 ubiquitin transferase</fullName>
        <ecNumber evidence="3">2.3.2.27</ecNumber>
    </recommendedName>
</protein>
<evidence type="ECO:0000256" key="4">
    <source>
        <dbReference type="ARBA" id="ARBA00022679"/>
    </source>
</evidence>
<keyword evidence="5 12" id="KW-0812">Transmembrane</keyword>
<keyword evidence="9" id="KW-0862">Zinc</keyword>
<keyword evidence="6" id="KW-0479">Metal-binding</keyword>
<evidence type="ECO:0000256" key="3">
    <source>
        <dbReference type="ARBA" id="ARBA00012483"/>
    </source>
</evidence>
<dbReference type="GO" id="GO:0016567">
    <property type="term" value="P:protein ubiquitination"/>
    <property type="evidence" value="ECO:0007669"/>
    <property type="project" value="InterPro"/>
</dbReference>
<keyword evidence="8" id="KW-0833">Ubl conjugation pathway</keyword>
<sequence length="294" mass="31161">MAAVVTTGAVAGTLLGLGGLAFLGACGLRQVAANRRARARSLQRDLDEALHPDSIASLSAHARQLPRRVVLQGRVHTASPIVAALSGREAAVVQAVELLVTEKRQRTEDGGELRWVRRTSLLMEETRSTAWSLVDGSGAELPIELPQRGRKGLLEGVLENGGDRLMPNRESRWGRVAEELLGDRTVGVQKSEEILPLGTVLTAVGELRSMIASGRPDAFEDALRTPGGRMLVLCPSLLSRTPIHALVNDAESDAVEMEARAKLAQRAGYALLIGATLAGVACVFAACWGGSGGW</sequence>
<dbReference type="InterPro" id="IPR022170">
    <property type="entry name" value="MUL1-like"/>
</dbReference>
<keyword evidence="14" id="KW-0436">Ligase</keyword>
<dbReference type="OrthoDB" id="66726at2759"/>
<evidence type="ECO:0000259" key="13">
    <source>
        <dbReference type="Pfam" id="PF12483"/>
    </source>
</evidence>
<dbReference type="GO" id="GO:0016020">
    <property type="term" value="C:membrane"/>
    <property type="evidence" value="ECO:0007669"/>
    <property type="project" value="UniProtKB-SubCell"/>
</dbReference>
<evidence type="ECO:0000256" key="9">
    <source>
        <dbReference type="ARBA" id="ARBA00022833"/>
    </source>
</evidence>
<evidence type="ECO:0000313" key="15">
    <source>
        <dbReference type="Proteomes" id="UP000239899"/>
    </source>
</evidence>
<keyword evidence="7" id="KW-0863">Zinc-finger</keyword>
<accession>A0A2P6TU54</accession>
<evidence type="ECO:0000256" key="11">
    <source>
        <dbReference type="ARBA" id="ARBA00023136"/>
    </source>
</evidence>
<evidence type="ECO:0000256" key="6">
    <source>
        <dbReference type="ARBA" id="ARBA00022723"/>
    </source>
</evidence>
<evidence type="ECO:0000256" key="8">
    <source>
        <dbReference type="ARBA" id="ARBA00022786"/>
    </source>
</evidence>
<reference evidence="14 15" key="1">
    <citation type="journal article" date="2018" name="Plant J.">
        <title>Genome sequences of Chlorella sorokiniana UTEX 1602 and Micractinium conductrix SAG 241.80: implications to maltose excretion by a green alga.</title>
        <authorList>
            <person name="Arriola M.B."/>
            <person name="Velmurugan N."/>
            <person name="Zhang Y."/>
            <person name="Plunkett M.H."/>
            <person name="Hondzo H."/>
            <person name="Barney B.M."/>
        </authorList>
    </citation>
    <scope>NUCLEOTIDE SEQUENCE [LARGE SCALE GENOMIC DNA]</scope>
    <source>
        <strain evidence="15">UTEX 1602</strain>
    </source>
</reference>
<organism evidence="14 15">
    <name type="scientific">Chlorella sorokiniana</name>
    <name type="common">Freshwater green alga</name>
    <dbReference type="NCBI Taxonomy" id="3076"/>
    <lineage>
        <taxon>Eukaryota</taxon>
        <taxon>Viridiplantae</taxon>
        <taxon>Chlorophyta</taxon>
        <taxon>core chlorophytes</taxon>
        <taxon>Trebouxiophyceae</taxon>
        <taxon>Chlorellales</taxon>
        <taxon>Chlorellaceae</taxon>
        <taxon>Chlorella clade</taxon>
        <taxon>Chlorella</taxon>
    </lineage>
</organism>
<dbReference type="GO" id="GO:0061630">
    <property type="term" value="F:ubiquitin protein ligase activity"/>
    <property type="evidence" value="ECO:0007669"/>
    <property type="project" value="UniProtKB-EC"/>
</dbReference>
<evidence type="ECO:0000256" key="5">
    <source>
        <dbReference type="ARBA" id="ARBA00022692"/>
    </source>
</evidence>
<dbReference type="Pfam" id="PF12483">
    <property type="entry name" value="GIDE"/>
    <property type="match status" value="1"/>
</dbReference>
<feature type="domain" description="E3 Ubiquitin ligase MUL1-like" evidence="13">
    <location>
        <begin position="104"/>
        <end position="209"/>
    </location>
</feature>
<dbReference type="GO" id="GO:0008270">
    <property type="term" value="F:zinc ion binding"/>
    <property type="evidence" value="ECO:0007669"/>
    <property type="project" value="UniProtKB-KW"/>
</dbReference>
<name>A0A2P6TU54_CHLSO</name>
<proteinExistence type="predicted"/>
<keyword evidence="15" id="KW-1185">Reference proteome</keyword>
<comment type="catalytic activity">
    <reaction evidence="1">
        <text>S-ubiquitinyl-[E2 ubiquitin-conjugating enzyme]-L-cysteine + [acceptor protein]-L-lysine = [E2 ubiquitin-conjugating enzyme]-L-cysteine + N(6)-ubiquitinyl-[acceptor protein]-L-lysine.</text>
        <dbReference type="EC" id="2.3.2.27"/>
    </reaction>
</comment>
<evidence type="ECO:0000256" key="12">
    <source>
        <dbReference type="SAM" id="Phobius"/>
    </source>
</evidence>
<dbReference type="EC" id="2.3.2.27" evidence="3"/>
<evidence type="ECO:0000256" key="2">
    <source>
        <dbReference type="ARBA" id="ARBA00004141"/>
    </source>
</evidence>
<evidence type="ECO:0000313" key="14">
    <source>
        <dbReference type="EMBL" id="PRW57591.1"/>
    </source>
</evidence>
<comment type="caution">
    <text evidence="14">The sequence shown here is derived from an EMBL/GenBank/DDBJ whole genome shotgun (WGS) entry which is preliminary data.</text>
</comment>
<feature type="transmembrane region" description="Helical" evidence="12">
    <location>
        <begin position="6"/>
        <end position="28"/>
    </location>
</feature>
<feature type="transmembrane region" description="Helical" evidence="12">
    <location>
        <begin position="267"/>
        <end position="291"/>
    </location>
</feature>
<keyword evidence="11 12" id="KW-0472">Membrane</keyword>
<dbReference type="EMBL" id="LHPG02000006">
    <property type="protein sequence ID" value="PRW57591.1"/>
    <property type="molecule type" value="Genomic_DNA"/>
</dbReference>
<keyword evidence="4" id="KW-0808">Transferase</keyword>
<dbReference type="GO" id="GO:0016874">
    <property type="term" value="F:ligase activity"/>
    <property type="evidence" value="ECO:0007669"/>
    <property type="project" value="UniProtKB-KW"/>
</dbReference>
<evidence type="ECO:0000256" key="1">
    <source>
        <dbReference type="ARBA" id="ARBA00000900"/>
    </source>
</evidence>
<dbReference type="Proteomes" id="UP000239899">
    <property type="component" value="Unassembled WGS sequence"/>
</dbReference>
<evidence type="ECO:0000256" key="7">
    <source>
        <dbReference type="ARBA" id="ARBA00022771"/>
    </source>
</evidence>
<gene>
    <name evidence="14" type="ORF">C2E21_3295</name>
</gene>
<keyword evidence="10 12" id="KW-1133">Transmembrane helix</keyword>
<evidence type="ECO:0000256" key="10">
    <source>
        <dbReference type="ARBA" id="ARBA00022989"/>
    </source>
</evidence>